<dbReference type="SMART" id="SM01328">
    <property type="entry name" value="zf-3CxxC"/>
    <property type="match status" value="1"/>
</dbReference>
<dbReference type="EMBL" id="MU865421">
    <property type="protein sequence ID" value="KAK4223604.1"/>
    <property type="molecule type" value="Genomic_DNA"/>
</dbReference>
<keyword evidence="6" id="KW-1185">Reference proteome</keyword>
<keyword evidence="2" id="KW-0863">Zinc-finger</keyword>
<keyword evidence="3" id="KW-0862">Zinc</keyword>
<reference evidence="5" key="2">
    <citation type="submission" date="2023-05" db="EMBL/GenBank/DDBJ databases">
        <authorList>
            <consortium name="Lawrence Berkeley National Laboratory"/>
            <person name="Steindorff A."/>
            <person name="Hensen N."/>
            <person name="Bonometti L."/>
            <person name="Westerberg I."/>
            <person name="Brannstrom I.O."/>
            <person name="Guillou S."/>
            <person name="Cros-Aarteil S."/>
            <person name="Calhoun S."/>
            <person name="Haridas S."/>
            <person name="Kuo A."/>
            <person name="Mondo S."/>
            <person name="Pangilinan J."/>
            <person name="Riley R."/>
            <person name="Labutti K."/>
            <person name="Andreopoulos B."/>
            <person name="Lipzen A."/>
            <person name="Chen C."/>
            <person name="Yanf M."/>
            <person name="Daum C."/>
            <person name="Ng V."/>
            <person name="Clum A."/>
            <person name="Ohm R."/>
            <person name="Martin F."/>
            <person name="Silar P."/>
            <person name="Natvig D."/>
            <person name="Lalanne C."/>
            <person name="Gautier V."/>
            <person name="Ament-Velasquez S.L."/>
            <person name="Kruys A."/>
            <person name="Hutchinson M.I."/>
            <person name="Powell A.J."/>
            <person name="Barry K."/>
            <person name="Miller A.N."/>
            <person name="Grigoriev I.V."/>
            <person name="Debuchy R."/>
            <person name="Gladieux P."/>
            <person name="Thoren M.H."/>
            <person name="Johannesson H."/>
        </authorList>
    </citation>
    <scope>NUCLEOTIDE SEQUENCE</scope>
    <source>
        <strain evidence="5">CBS 990.96</strain>
    </source>
</reference>
<dbReference type="GO" id="GO:0008270">
    <property type="term" value="F:zinc ion binding"/>
    <property type="evidence" value="ECO:0007669"/>
    <property type="project" value="UniProtKB-KW"/>
</dbReference>
<evidence type="ECO:0000313" key="5">
    <source>
        <dbReference type="EMBL" id="KAK4223604.1"/>
    </source>
</evidence>
<dbReference type="Pfam" id="PF13695">
    <property type="entry name" value="Zn_ribbon_3CxxC"/>
    <property type="match status" value="1"/>
</dbReference>
<evidence type="ECO:0000256" key="2">
    <source>
        <dbReference type="ARBA" id="ARBA00022771"/>
    </source>
</evidence>
<dbReference type="Proteomes" id="UP001301958">
    <property type="component" value="Unassembled WGS sequence"/>
</dbReference>
<proteinExistence type="predicted"/>
<organism evidence="5 6">
    <name type="scientific">Podospora fimiseda</name>
    <dbReference type="NCBI Taxonomy" id="252190"/>
    <lineage>
        <taxon>Eukaryota</taxon>
        <taxon>Fungi</taxon>
        <taxon>Dikarya</taxon>
        <taxon>Ascomycota</taxon>
        <taxon>Pezizomycotina</taxon>
        <taxon>Sordariomycetes</taxon>
        <taxon>Sordariomycetidae</taxon>
        <taxon>Sordariales</taxon>
        <taxon>Podosporaceae</taxon>
        <taxon>Podospora</taxon>
    </lineage>
</organism>
<keyword evidence="1" id="KW-0479">Metal-binding</keyword>
<protein>
    <submittedName>
        <fullName evidence="5">Zinc-binding domain-containing protein</fullName>
    </submittedName>
</protein>
<evidence type="ECO:0000313" key="6">
    <source>
        <dbReference type="Proteomes" id="UP001301958"/>
    </source>
</evidence>
<accession>A0AAN7BHX8</accession>
<evidence type="ECO:0000259" key="4">
    <source>
        <dbReference type="SMART" id="SM01328"/>
    </source>
</evidence>
<sequence length="213" mass="24166">MLLRHTLLQRLARPALLLLVKKGQAPTIARLPFISFNVASFQTSIIKCTTRDGDKDNSTSKDRLGPPQSLYLIPSLHQRVVDKLSADGLSPVPEFDETDQNDNPENTCNTHVMGKFRCSKDGCDGIWTSKKVAIEIRRFRGNTYNAPVFNQRCKECDTLGILTVNEDIYVERVVYWLKKWAGMKVKRPKGTGIHHGLEHEREYCEGCRMGKCT</sequence>
<name>A0AAN7BHX8_9PEZI</name>
<dbReference type="InterPro" id="IPR027377">
    <property type="entry name" value="ZAR1/RTP1-5-like_Znf-3CxxC"/>
</dbReference>
<reference evidence="5" key="1">
    <citation type="journal article" date="2023" name="Mol. Phylogenet. Evol.">
        <title>Genome-scale phylogeny and comparative genomics of the fungal order Sordariales.</title>
        <authorList>
            <person name="Hensen N."/>
            <person name="Bonometti L."/>
            <person name="Westerberg I."/>
            <person name="Brannstrom I.O."/>
            <person name="Guillou S."/>
            <person name="Cros-Aarteil S."/>
            <person name="Calhoun S."/>
            <person name="Haridas S."/>
            <person name="Kuo A."/>
            <person name="Mondo S."/>
            <person name="Pangilinan J."/>
            <person name="Riley R."/>
            <person name="LaButti K."/>
            <person name="Andreopoulos B."/>
            <person name="Lipzen A."/>
            <person name="Chen C."/>
            <person name="Yan M."/>
            <person name="Daum C."/>
            <person name="Ng V."/>
            <person name="Clum A."/>
            <person name="Steindorff A."/>
            <person name="Ohm R.A."/>
            <person name="Martin F."/>
            <person name="Silar P."/>
            <person name="Natvig D.O."/>
            <person name="Lalanne C."/>
            <person name="Gautier V."/>
            <person name="Ament-Velasquez S.L."/>
            <person name="Kruys A."/>
            <person name="Hutchinson M.I."/>
            <person name="Powell A.J."/>
            <person name="Barry K."/>
            <person name="Miller A.N."/>
            <person name="Grigoriev I.V."/>
            <person name="Debuchy R."/>
            <person name="Gladieux P."/>
            <person name="Hiltunen Thoren M."/>
            <person name="Johannesson H."/>
        </authorList>
    </citation>
    <scope>NUCLEOTIDE SEQUENCE</scope>
    <source>
        <strain evidence="5">CBS 990.96</strain>
    </source>
</reference>
<dbReference type="AlphaFoldDB" id="A0AAN7BHX8"/>
<evidence type="ECO:0000256" key="1">
    <source>
        <dbReference type="ARBA" id="ARBA00022723"/>
    </source>
</evidence>
<feature type="domain" description="3CxxC-type" evidence="4">
    <location>
        <begin position="111"/>
        <end position="210"/>
    </location>
</feature>
<comment type="caution">
    <text evidence="5">The sequence shown here is derived from an EMBL/GenBank/DDBJ whole genome shotgun (WGS) entry which is preliminary data.</text>
</comment>
<gene>
    <name evidence="5" type="ORF">QBC38DRAFT_425203</name>
</gene>
<evidence type="ECO:0000256" key="3">
    <source>
        <dbReference type="ARBA" id="ARBA00022833"/>
    </source>
</evidence>